<name>A0A2S9K190_9BURK</name>
<reference evidence="2 3" key="1">
    <citation type="submission" date="2018-03" db="EMBL/GenBank/DDBJ databases">
        <title>Comparative genomics illustrates the genes involved in a hyperalkaliphilic mechanisms of Serpentinomonas isolated from highly-alkaline calcium-rich serpentinized springs.</title>
        <authorList>
            <person name="Suzuki S."/>
            <person name="Ishii S."/>
            <person name="Walworth N."/>
            <person name="Bird L."/>
            <person name="Kuenen J.G."/>
            <person name="Nealson K.H."/>
        </authorList>
    </citation>
    <scope>NUCLEOTIDE SEQUENCE [LARGE SCALE GENOMIC DNA]</scope>
    <source>
        <strain evidence="2 3">P1</strain>
    </source>
</reference>
<dbReference type="AlphaFoldDB" id="A0A2S9K190"/>
<sequence length="329" mass="37309">MADPLLLPLDVVPRHSYSFLWADYVELLCLSSRNGMVSRGNLQAQVQESEDVQADFDSEDAPDEGDADPGPDMLNDKVSAKWDDIRQRLLVREKSFPGWPFELDGNTLRSKFDHDNDAHQLYATLLIASSMRLCHDKRAGEVSAAFEEIAYHWLRQSLNELWEVRPFGAHQTLPNAYTGTLYQKLQAFAADIEGVLLKNQNDYDPRDTGDGGIDVVAWQNMGDRRGNIPVIFGQCACSPTDWESKQLDVTPASTEAHIHPQHPGAAYCFIPHDLMQSDKQWQRESHVKRTIMVDRVRLLRLFDKLKSWSKLPKWEFVAEATQTNAVAAT</sequence>
<feature type="compositionally biased region" description="Acidic residues" evidence="1">
    <location>
        <begin position="48"/>
        <end position="69"/>
    </location>
</feature>
<evidence type="ECO:0000313" key="2">
    <source>
        <dbReference type="EMBL" id="PRD64147.1"/>
    </source>
</evidence>
<protein>
    <submittedName>
        <fullName evidence="2">Uncharacterized protein</fullName>
    </submittedName>
</protein>
<organism evidence="2 3">
    <name type="scientific">Malikia granosa</name>
    <dbReference type="NCBI Taxonomy" id="263067"/>
    <lineage>
        <taxon>Bacteria</taxon>
        <taxon>Pseudomonadati</taxon>
        <taxon>Pseudomonadota</taxon>
        <taxon>Betaproteobacteria</taxon>
        <taxon>Burkholderiales</taxon>
        <taxon>Comamonadaceae</taxon>
        <taxon>Malikia</taxon>
    </lineage>
</organism>
<dbReference type="Proteomes" id="UP000238589">
    <property type="component" value="Unassembled WGS sequence"/>
</dbReference>
<comment type="caution">
    <text evidence="2">The sequence shown here is derived from an EMBL/GenBank/DDBJ whole genome shotgun (WGS) entry which is preliminary data.</text>
</comment>
<accession>A0A2S9K190</accession>
<gene>
    <name evidence="2" type="ORF">C6P64_15910</name>
</gene>
<proteinExistence type="predicted"/>
<evidence type="ECO:0000313" key="3">
    <source>
        <dbReference type="Proteomes" id="UP000238589"/>
    </source>
</evidence>
<dbReference type="EMBL" id="PVLQ01000088">
    <property type="protein sequence ID" value="PRD64147.1"/>
    <property type="molecule type" value="Genomic_DNA"/>
</dbReference>
<dbReference type="OrthoDB" id="8907813at2"/>
<keyword evidence="3" id="KW-1185">Reference proteome</keyword>
<evidence type="ECO:0000256" key="1">
    <source>
        <dbReference type="SAM" id="MobiDB-lite"/>
    </source>
</evidence>
<dbReference type="RefSeq" id="WP_105749523.1">
    <property type="nucleotide sequence ID" value="NZ_PVLQ01000088.1"/>
</dbReference>
<feature type="region of interest" description="Disordered" evidence="1">
    <location>
        <begin position="43"/>
        <end position="77"/>
    </location>
</feature>